<feature type="binding site" evidence="9">
    <location>
        <position position="342"/>
    </location>
    <ligand>
        <name>3-phosphoshikimate</name>
        <dbReference type="ChEBI" id="CHEBI:145989"/>
    </ligand>
</feature>
<dbReference type="InterPro" id="IPR036968">
    <property type="entry name" value="Enolpyruvate_Tfrase_sf"/>
</dbReference>
<feature type="binding site" evidence="9">
    <location>
        <position position="346"/>
    </location>
    <ligand>
        <name>phosphoenolpyruvate</name>
        <dbReference type="ChEBI" id="CHEBI:58702"/>
    </ligand>
</feature>
<dbReference type="FunFam" id="3.65.10.10:FF:000005">
    <property type="entry name" value="3-phosphoshikimate 1-carboxyvinyltransferase"/>
    <property type="match status" value="1"/>
</dbReference>
<evidence type="ECO:0000256" key="9">
    <source>
        <dbReference type="HAMAP-Rule" id="MF_00210"/>
    </source>
</evidence>
<dbReference type="RefSeq" id="WP_090866892.1">
    <property type="nucleotide sequence ID" value="NZ_FOHE01000002.1"/>
</dbReference>
<feature type="binding site" evidence="9">
    <location>
        <position position="94"/>
    </location>
    <ligand>
        <name>phosphoenolpyruvate</name>
        <dbReference type="ChEBI" id="CHEBI:58702"/>
    </ligand>
</feature>
<feature type="binding site" evidence="9">
    <location>
        <position position="23"/>
    </location>
    <ligand>
        <name>3-phosphoshikimate</name>
        <dbReference type="ChEBI" id="CHEBI:145989"/>
    </ligand>
</feature>
<dbReference type="Pfam" id="PF00275">
    <property type="entry name" value="EPSP_synthase"/>
    <property type="match status" value="1"/>
</dbReference>
<dbReference type="GO" id="GO:0005737">
    <property type="term" value="C:cytoplasm"/>
    <property type="evidence" value="ECO:0007669"/>
    <property type="project" value="UniProtKB-SubCell"/>
</dbReference>
<feature type="binding site" evidence="9">
    <location>
        <position position="169"/>
    </location>
    <ligand>
        <name>3-phosphoshikimate</name>
        <dbReference type="ChEBI" id="CHEBI:145989"/>
    </ligand>
</feature>
<comment type="caution">
    <text evidence="9">Lacks conserved residue(s) required for the propagation of feature annotation.</text>
</comment>
<evidence type="ECO:0000259" key="10">
    <source>
        <dbReference type="Pfam" id="PF00275"/>
    </source>
</evidence>
<feature type="domain" description="Enolpyruvate transferase" evidence="10">
    <location>
        <begin position="11"/>
        <end position="423"/>
    </location>
</feature>
<dbReference type="OrthoDB" id="9809920at2"/>
<dbReference type="AlphaFoldDB" id="A0A1H9ZGM1"/>
<dbReference type="EC" id="2.5.1.19" evidence="9"/>
<evidence type="ECO:0000256" key="3">
    <source>
        <dbReference type="ARBA" id="ARBA00009948"/>
    </source>
</evidence>
<keyword evidence="7 9" id="KW-0057">Aromatic amino acid biosynthesis</keyword>
<feature type="binding site" evidence="9">
    <location>
        <position position="22"/>
    </location>
    <ligand>
        <name>phosphoenolpyruvate</name>
        <dbReference type="ChEBI" id="CHEBI:58702"/>
    </ligand>
</feature>
<evidence type="ECO:0000256" key="6">
    <source>
        <dbReference type="ARBA" id="ARBA00022679"/>
    </source>
</evidence>
<keyword evidence="4 9" id="KW-0963">Cytoplasm</keyword>
<dbReference type="EMBL" id="FOHE01000002">
    <property type="protein sequence ID" value="SES80468.1"/>
    <property type="molecule type" value="Genomic_DNA"/>
</dbReference>
<dbReference type="HAMAP" id="MF_00210">
    <property type="entry name" value="EPSP_synth"/>
    <property type="match status" value="1"/>
</dbReference>
<dbReference type="CDD" id="cd01556">
    <property type="entry name" value="EPSP_synthase"/>
    <property type="match status" value="1"/>
</dbReference>
<dbReference type="UniPathway" id="UPA00053">
    <property type="reaction ID" value="UER00089"/>
</dbReference>
<comment type="pathway">
    <text evidence="2 9">Metabolic intermediate biosynthesis; chorismate biosynthesis; chorismate from D-erythrose 4-phosphate and phosphoenolpyruvate: step 6/7.</text>
</comment>
<dbReference type="SUPFAM" id="SSF55205">
    <property type="entry name" value="EPT/RTPC-like"/>
    <property type="match status" value="1"/>
</dbReference>
<evidence type="ECO:0000256" key="2">
    <source>
        <dbReference type="ARBA" id="ARBA00004811"/>
    </source>
</evidence>
<evidence type="ECO:0000256" key="1">
    <source>
        <dbReference type="ARBA" id="ARBA00002174"/>
    </source>
</evidence>
<feature type="binding site" evidence="9">
    <location>
        <position position="315"/>
    </location>
    <ligand>
        <name>3-phosphoshikimate</name>
        <dbReference type="ChEBI" id="CHEBI:145989"/>
    </ligand>
</feature>
<comment type="similarity">
    <text evidence="3 9">Belongs to the EPSP synthase family.</text>
</comment>
<dbReference type="PROSITE" id="PS00885">
    <property type="entry name" value="EPSP_SYNTHASE_2"/>
    <property type="match status" value="1"/>
</dbReference>
<dbReference type="PROSITE" id="PS00104">
    <property type="entry name" value="EPSP_SYNTHASE_1"/>
    <property type="match status" value="1"/>
</dbReference>
<feature type="binding site" evidence="9">
    <location>
        <position position="169"/>
    </location>
    <ligand>
        <name>phosphoenolpyruvate</name>
        <dbReference type="ChEBI" id="CHEBI:58702"/>
    </ligand>
</feature>
<dbReference type="STRING" id="930131.SAMN05216389_102246"/>
<dbReference type="Gene3D" id="3.65.10.10">
    <property type="entry name" value="Enolpyruvate transferase domain"/>
    <property type="match status" value="2"/>
</dbReference>
<gene>
    <name evidence="9" type="primary">aroA</name>
    <name evidence="11" type="ORF">SAMN05216389_102246</name>
</gene>
<evidence type="ECO:0000256" key="4">
    <source>
        <dbReference type="ARBA" id="ARBA00022490"/>
    </source>
</evidence>
<evidence type="ECO:0000256" key="8">
    <source>
        <dbReference type="ARBA" id="ARBA00044633"/>
    </source>
</evidence>
<dbReference type="PANTHER" id="PTHR21090:SF5">
    <property type="entry name" value="PENTAFUNCTIONAL AROM POLYPEPTIDE"/>
    <property type="match status" value="1"/>
</dbReference>
<dbReference type="GO" id="GO:0003866">
    <property type="term" value="F:3-phosphoshikimate 1-carboxyvinyltransferase activity"/>
    <property type="evidence" value="ECO:0007669"/>
    <property type="project" value="UniProtKB-UniRule"/>
</dbReference>
<comment type="catalytic activity">
    <reaction evidence="8">
        <text>3-phosphoshikimate + phosphoenolpyruvate = 5-O-(1-carboxyvinyl)-3-phosphoshikimate + phosphate</text>
        <dbReference type="Rhea" id="RHEA:21256"/>
        <dbReference type="ChEBI" id="CHEBI:43474"/>
        <dbReference type="ChEBI" id="CHEBI:57701"/>
        <dbReference type="ChEBI" id="CHEBI:58702"/>
        <dbReference type="ChEBI" id="CHEBI:145989"/>
        <dbReference type="EC" id="2.5.1.19"/>
    </reaction>
    <physiologicalReaction direction="left-to-right" evidence="8">
        <dbReference type="Rhea" id="RHEA:21257"/>
    </physiologicalReaction>
</comment>
<dbReference type="GO" id="GO:0009423">
    <property type="term" value="P:chorismate biosynthetic process"/>
    <property type="evidence" value="ECO:0007669"/>
    <property type="project" value="UniProtKB-UniRule"/>
</dbReference>
<dbReference type="PIRSF" id="PIRSF000505">
    <property type="entry name" value="EPSPS"/>
    <property type="match status" value="1"/>
</dbReference>
<evidence type="ECO:0000256" key="5">
    <source>
        <dbReference type="ARBA" id="ARBA00022605"/>
    </source>
</evidence>
<dbReference type="FunFam" id="3.65.10.10:FF:000006">
    <property type="entry name" value="3-phosphoshikimate 1-carboxyvinyltransferase"/>
    <property type="match status" value="1"/>
</dbReference>
<comment type="subcellular location">
    <subcellularLocation>
        <location evidence="9">Cytoplasm</location>
    </subcellularLocation>
</comment>
<evidence type="ECO:0000256" key="7">
    <source>
        <dbReference type="ARBA" id="ARBA00023141"/>
    </source>
</evidence>
<keyword evidence="6 9" id="KW-0808">Transferase</keyword>
<comment type="subunit">
    <text evidence="9">Monomer.</text>
</comment>
<evidence type="ECO:0000313" key="12">
    <source>
        <dbReference type="Proteomes" id="UP000198618"/>
    </source>
</evidence>
<feature type="binding site" evidence="9">
    <location>
        <position position="27"/>
    </location>
    <ligand>
        <name>3-phosphoshikimate</name>
        <dbReference type="ChEBI" id="CHEBI:145989"/>
    </ligand>
</feature>
<sequence length="430" mass="46606">MGELFLPINVPLDGEIEVPGDKSISHRAVIFASLAKGTSNITHFLDGEDCMRTVDVFRSMGVVIEKQDNQLIVEGKGLGSLKEPNQPLYFGNSGTTARLMCGLLAGLPFFSVVYGDVSLTQRPMDRIVIPLKQMNAQIEGRNEGKNLPLSIRGRKLKGMTYELPVKSAQVKSALLFAGLNADGPTTIIEKTPTRNHTENMLQAFGANLEIEGDRMTIQPGKDFTAQDIFIPGDISSAAFFMVAAAIIPNSQVTLKNVGLNKTRTGILEVLTQMGGKLIIENETSNSGEPMGDITVMQSTLKGIIIEGEIIPRLIDEIPIIALLATQADGKTIIRNAKELRVKETDRIKAIVEVLQTMGASIESTDDGMIIHGKTTLTGGKVSSYGDHRIAMMCVVASLIVRGEIELDESQSIAISYPNFFDDLKKLTSSE</sequence>
<comment type="function">
    <text evidence="1 9">Catalyzes the transfer of the enolpyruvyl moiety of phosphoenolpyruvate (PEP) to the 5-hydroxyl of shikimate-3-phosphate (S3P) to produce enolpyruvyl shikimate-3-phosphate and inorganic phosphate.</text>
</comment>
<dbReference type="InterPro" id="IPR001986">
    <property type="entry name" value="Enolpyruvate_Tfrase_dom"/>
</dbReference>
<dbReference type="GO" id="GO:0009073">
    <property type="term" value="P:aromatic amino acid family biosynthetic process"/>
    <property type="evidence" value="ECO:0007669"/>
    <property type="project" value="UniProtKB-KW"/>
</dbReference>
<evidence type="ECO:0000313" key="11">
    <source>
        <dbReference type="EMBL" id="SES80468.1"/>
    </source>
</evidence>
<proteinExistence type="inferred from homology"/>
<feature type="active site" description="Proton acceptor" evidence="9">
    <location>
        <position position="315"/>
    </location>
</feature>
<dbReference type="InterPro" id="IPR023193">
    <property type="entry name" value="EPSP_synthase_CS"/>
</dbReference>
<keyword evidence="5 9" id="KW-0028">Amino-acid biosynthesis</keyword>
<dbReference type="Proteomes" id="UP000198618">
    <property type="component" value="Unassembled WGS sequence"/>
</dbReference>
<dbReference type="InterPro" id="IPR013792">
    <property type="entry name" value="RNA3'P_cycl/enolpyr_Trfase_a/b"/>
</dbReference>
<dbReference type="InterPro" id="IPR006264">
    <property type="entry name" value="EPSP_synthase"/>
</dbReference>
<feature type="binding site" evidence="9">
    <location>
        <position position="122"/>
    </location>
    <ligand>
        <name>phosphoenolpyruvate</name>
        <dbReference type="ChEBI" id="CHEBI:58702"/>
    </ligand>
</feature>
<dbReference type="GO" id="GO:0008652">
    <property type="term" value="P:amino acid biosynthetic process"/>
    <property type="evidence" value="ECO:0007669"/>
    <property type="project" value="UniProtKB-KW"/>
</dbReference>
<keyword evidence="12" id="KW-1185">Reference proteome</keyword>
<feature type="binding site" evidence="9">
    <location>
        <position position="388"/>
    </location>
    <ligand>
        <name>phosphoenolpyruvate</name>
        <dbReference type="ChEBI" id="CHEBI:58702"/>
    </ligand>
</feature>
<feature type="binding site" evidence="9">
    <location>
        <position position="22"/>
    </location>
    <ligand>
        <name>3-phosphoshikimate</name>
        <dbReference type="ChEBI" id="CHEBI:145989"/>
    </ligand>
</feature>
<feature type="binding site" evidence="9">
    <location>
        <position position="167"/>
    </location>
    <ligand>
        <name>3-phosphoshikimate</name>
        <dbReference type="ChEBI" id="CHEBI:145989"/>
    </ligand>
</feature>
<dbReference type="NCBIfam" id="TIGR01356">
    <property type="entry name" value="aroA"/>
    <property type="match status" value="1"/>
</dbReference>
<name>A0A1H9ZGM1_9BACI</name>
<accession>A0A1H9ZGM1</accession>
<protein>
    <recommendedName>
        <fullName evidence="9">3-phosphoshikimate 1-carboxyvinyltransferase</fullName>
        <ecNumber evidence="9">2.5.1.19</ecNumber>
    </recommendedName>
    <alternativeName>
        <fullName evidence="9">5-enolpyruvylshikimate-3-phosphate synthase</fullName>
        <shortName evidence="9">EPSP synthase</shortName>
        <shortName evidence="9">EPSPS</shortName>
    </alternativeName>
</protein>
<reference evidence="11 12" key="1">
    <citation type="submission" date="2016-10" db="EMBL/GenBank/DDBJ databases">
        <authorList>
            <person name="de Groot N.N."/>
        </authorList>
    </citation>
    <scope>NUCLEOTIDE SEQUENCE [LARGE SCALE GENOMIC DNA]</scope>
    <source>
        <strain evidence="11 12">IBRC-M 10780</strain>
    </source>
</reference>
<dbReference type="PANTHER" id="PTHR21090">
    <property type="entry name" value="AROM/DEHYDROQUINATE SYNTHASE"/>
    <property type="match status" value="1"/>
</dbReference>
<organism evidence="11 12">
    <name type="scientific">Oceanobacillus limi</name>
    <dbReference type="NCBI Taxonomy" id="930131"/>
    <lineage>
        <taxon>Bacteria</taxon>
        <taxon>Bacillati</taxon>
        <taxon>Bacillota</taxon>
        <taxon>Bacilli</taxon>
        <taxon>Bacillales</taxon>
        <taxon>Bacillaceae</taxon>
        <taxon>Oceanobacillus</taxon>
    </lineage>
</organism>